<organism evidence="1 2">
    <name type="scientific">Hypsibius exemplaris</name>
    <name type="common">Freshwater tardigrade</name>
    <dbReference type="NCBI Taxonomy" id="2072580"/>
    <lineage>
        <taxon>Eukaryota</taxon>
        <taxon>Metazoa</taxon>
        <taxon>Ecdysozoa</taxon>
        <taxon>Tardigrada</taxon>
        <taxon>Eutardigrada</taxon>
        <taxon>Parachela</taxon>
        <taxon>Hypsibioidea</taxon>
        <taxon>Hypsibiidae</taxon>
        <taxon>Hypsibius</taxon>
    </lineage>
</organism>
<keyword evidence="2" id="KW-1185">Reference proteome</keyword>
<proteinExistence type="predicted"/>
<evidence type="ECO:0000313" key="1">
    <source>
        <dbReference type="EMBL" id="OWA52755.1"/>
    </source>
</evidence>
<sequence length="121" mass="13766">MAEDIVFAQSFLLFAMRPKPQLMQKQFCLFNLYNSLRTAVRITFPVVSLVLALMKMVDVFRFSLELDLADNSTPFAINLVQMLWANFLVDVAQQCCGCFHGSFHSGVLCASFVQTKFTLIR</sequence>
<accession>A0A9X6NEM7</accession>
<dbReference type="Proteomes" id="UP000192578">
    <property type="component" value="Unassembled WGS sequence"/>
</dbReference>
<name>A0A9X6NEM7_HYPEX</name>
<reference evidence="2" key="1">
    <citation type="submission" date="2017-01" db="EMBL/GenBank/DDBJ databases">
        <title>Comparative genomics of anhydrobiosis in the tardigrade Hypsibius dujardini.</title>
        <authorList>
            <person name="Yoshida Y."/>
            <person name="Koutsovoulos G."/>
            <person name="Laetsch D."/>
            <person name="Stevens L."/>
            <person name="Kumar S."/>
            <person name="Horikawa D."/>
            <person name="Ishino K."/>
            <person name="Komine S."/>
            <person name="Tomita M."/>
            <person name="Blaxter M."/>
            <person name="Arakawa K."/>
        </authorList>
    </citation>
    <scope>NUCLEOTIDE SEQUENCE [LARGE SCALE GENOMIC DNA]</scope>
    <source>
        <strain evidence="2">Z151</strain>
    </source>
</reference>
<dbReference type="EMBL" id="MTYJ01000285">
    <property type="protein sequence ID" value="OWA52755.1"/>
    <property type="molecule type" value="Genomic_DNA"/>
</dbReference>
<evidence type="ECO:0000313" key="2">
    <source>
        <dbReference type="Proteomes" id="UP000192578"/>
    </source>
</evidence>
<dbReference type="AlphaFoldDB" id="A0A9X6NEM7"/>
<comment type="caution">
    <text evidence="1">The sequence shown here is derived from an EMBL/GenBank/DDBJ whole genome shotgun (WGS) entry which is preliminary data.</text>
</comment>
<gene>
    <name evidence="1" type="ORF">BV898_17198</name>
</gene>
<protein>
    <submittedName>
        <fullName evidence="1">Uncharacterized protein</fullName>
    </submittedName>
</protein>